<accession>A0A7S8E993</accession>
<dbReference type="InterPro" id="IPR050256">
    <property type="entry name" value="Glycosyltransferase_2"/>
</dbReference>
<dbReference type="PANTHER" id="PTHR48090:SF7">
    <property type="entry name" value="RFBJ PROTEIN"/>
    <property type="match status" value="1"/>
</dbReference>
<evidence type="ECO:0000313" key="4">
    <source>
        <dbReference type="Proteomes" id="UP000594468"/>
    </source>
</evidence>
<organism evidence="3 4">
    <name type="scientific">Phototrophicus methaneseepsis</name>
    <dbReference type="NCBI Taxonomy" id="2710758"/>
    <lineage>
        <taxon>Bacteria</taxon>
        <taxon>Bacillati</taxon>
        <taxon>Chloroflexota</taxon>
        <taxon>Candidatus Thermofontia</taxon>
        <taxon>Phototrophicales</taxon>
        <taxon>Phototrophicaceae</taxon>
        <taxon>Phototrophicus</taxon>
    </lineage>
</organism>
<dbReference type="GO" id="GO:0016740">
    <property type="term" value="F:transferase activity"/>
    <property type="evidence" value="ECO:0007669"/>
    <property type="project" value="UniProtKB-KW"/>
</dbReference>
<feature type="domain" description="Glycosyltransferase 2-like" evidence="2">
    <location>
        <begin position="23"/>
        <end position="176"/>
    </location>
</feature>
<evidence type="ECO:0000259" key="2">
    <source>
        <dbReference type="Pfam" id="PF00535"/>
    </source>
</evidence>
<dbReference type="CDD" id="cd04179">
    <property type="entry name" value="DPM_DPG-synthase_like"/>
    <property type="match status" value="1"/>
</dbReference>
<dbReference type="EMBL" id="CP062983">
    <property type="protein sequence ID" value="QPC82715.1"/>
    <property type="molecule type" value="Genomic_DNA"/>
</dbReference>
<dbReference type="SUPFAM" id="SSF53448">
    <property type="entry name" value="Nucleotide-diphospho-sugar transferases"/>
    <property type="match status" value="1"/>
</dbReference>
<feature type="compositionally biased region" description="Low complexity" evidence="1">
    <location>
        <begin position="262"/>
        <end position="275"/>
    </location>
</feature>
<dbReference type="InterPro" id="IPR029044">
    <property type="entry name" value="Nucleotide-diphossugar_trans"/>
</dbReference>
<dbReference type="Gene3D" id="3.90.550.10">
    <property type="entry name" value="Spore Coat Polysaccharide Biosynthesis Protein SpsA, Chain A"/>
    <property type="match status" value="1"/>
</dbReference>
<feature type="region of interest" description="Disordered" evidence="1">
    <location>
        <begin position="254"/>
        <end position="282"/>
    </location>
</feature>
<dbReference type="Pfam" id="PF00535">
    <property type="entry name" value="Glycos_transf_2"/>
    <property type="match status" value="1"/>
</dbReference>
<dbReference type="InterPro" id="IPR001173">
    <property type="entry name" value="Glyco_trans_2-like"/>
</dbReference>
<evidence type="ECO:0000256" key="1">
    <source>
        <dbReference type="SAM" id="MobiDB-lite"/>
    </source>
</evidence>
<keyword evidence="4" id="KW-1185">Reference proteome</keyword>
<dbReference type="RefSeq" id="WP_195170784.1">
    <property type="nucleotide sequence ID" value="NZ_CP062983.1"/>
</dbReference>
<reference evidence="3 4" key="1">
    <citation type="submission" date="2020-02" db="EMBL/GenBank/DDBJ databases">
        <authorList>
            <person name="Zheng R.K."/>
            <person name="Sun C.M."/>
        </authorList>
    </citation>
    <scope>NUCLEOTIDE SEQUENCE [LARGE SCALE GENOMIC DNA]</scope>
    <source>
        <strain evidence="4">rifampicinis</strain>
    </source>
</reference>
<gene>
    <name evidence="3" type="ORF">G4Y79_24025</name>
</gene>
<dbReference type="AlphaFoldDB" id="A0A7S8E993"/>
<sequence>MYATNPDTLPSRPEPKILIALLALNEARNVGRVIHNVKAHVPFADVLVVDDGSVDDTVTVAHAAGALVVQVPYNIGIGAAEQTAFKFAARHGYKVLIRNDGDGQHEPEDIPLLLNALEMQPADMIIGSRFIGEGDYGTPTTRRMGILIITGILRLLTQQPITDPTSGFRAFNHRAITCFAQIYPQDYPEPETIVMAHRLGLRVKEVPAHFHVRQHGRSQFFSIRTVAYYMVKVILAIFIDALRRDPLPETVTILPPEPPIQAPTQAQAQPTAQPPVKQSNMD</sequence>
<proteinExistence type="predicted"/>
<evidence type="ECO:0000313" key="3">
    <source>
        <dbReference type="EMBL" id="QPC82715.1"/>
    </source>
</evidence>
<keyword evidence="3" id="KW-0808">Transferase</keyword>
<name>A0A7S8E993_9CHLR</name>
<dbReference type="KEGG" id="pmet:G4Y79_24025"/>
<dbReference type="Proteomes" id="UP000594468">
    <property type="component" value="Chromosome"/>
</dbReference>
<protein>
    <submittedName>
        <fullName evidence="3">Glycosyltransferase family 2 protein</fullName>
    </submittedName>
</protein>
<dbReference type="PANTHER" id="PTHR48090">
    <property type="entry name" value="UNDECAPRENYL-PHOSPHATE 4-DEOXY-4-FORMAMIDO-L-ARABINOSE TRANSFERASE-RELATED"/>
    <property type="match status" value="1"/>
</dbReference>